<evidence type="ECO:0000256" key="2">
    <source>
        <dbReference type="SAM" id="SignalP"/>
    </source>
</evidence>
<feature type="signal peptide" evidence="2">
    <location>
        <begin position="1"/>
        <end position="22"/>
    </location>
</feature>
<keyword evidence="2" id="KW-0732">Signal</keyword>
<dbReference type="EMBL" id="CAACVS010000564">
    <property type="protein sequence ID" value="VEU43611.1"/>
    <property type="molecule type" value="Genomic_DNA"/>
</dbReference>
<name>A0A448ZNJ7_9STRA</name>
<feature type="chain" id="PRO_5019239766" evidence="2">
    <location>
        <begin position="23"/>
        <end position="256"/>
    </location>
</feature>
<gene>
    <name evidence="3" type="ORF">PSNMU_V1.4_AUG-EV-PASAV3_0106460</name>
</gene>
<reference evidence="3 4" key="1">
    <citation type="submission" date="2019-01" db="EMBL/GenBank/DDBJ databases">
        <authorList>
            <person name="Ferrante I. M."/>
        </authorList>
    </citation>
    <scope>NUCLEOTIDE SEQUENCE [LARGE SCALE GENOMIC DNA]</scope>
    <source>
        <strain evidence="3 4">B856</strain>
    </source>
</reference>
<sequence length="256" mass="28052">MKILRFPTFFFLFHAVAGPVASSLDSGDPSALSSGTSNKEEVSVSSPHVDWIGFSPVVADDEDNVGSVDTPVDFVTHHQEGTEVNGSVVLDPQDGDGQESSPAVQRRLTPKKVKASQQPKKTKKQSKSPTASPMSPPTLSPVTDLKCIDVFTGNRTYFPSCKNTVSLISVKCDSEGLCVYSQRVIKLDDNGNPQVDNDTCELFGEFSYNDKVMVKSPECELHLEPIQLGQFVQMMGKHFLKTRGLLLQRPKKEFPC</sequence>
<feature type="compositionally biased region" description="Basic residues" evidence="1">
    <location>
        <begin position="108"/>
        <end position="126"/>
    </location>
</feature>
<evidence type="ECO:0000256" key="1">
    <source>
        <dbReference type="SAM" id="MobiDB-lite"/>
    </source>
</evidence>
<proteinExistence type="predicted"/>
<organism evidence="3 4">
    <name type="scientific">Pseudo-nitzschia multistriata</name>
    <dbReference type="NCBI Taxonomy" id="183589"/>
    <lineage>
        <taxon>Eukaryota</taxon>
        <taxon>Sar</taxon>
        <taxon>Stramenopiles</taxon>
        <taxon>Ochrophyta</taxon>
        <taxon>Bacillariophyta</taxon>
        <taxon>Bacillariophyceae</taxon>
        <taxon>Bacillariophycidae</taxon>
        <taxon>Bacillariales</taxon>
        <taxon>Bacillariaceae</taxon>
        <taxon>Pseudo-nitzschia</taxon>
    </lineage>
</organism>
<dbReference type="Proteomes" id="UP000291116">
    <property type="component" value="Unassembled WGS sequence"/>
</dbReference>
<evidence type="ECO:0000313" key="4">
    <source>
        <dbReference type="Proteomes" id="UP000291116"/>
    </source>
</evidence>
<evidence type="ECO:0000313" key="3">
    <source>
        <dbReference type="EMBL" id="VEU43611.1"/>
    </source>
</evidence>
<feature type="region of interest" description="Disordered" evidence="1">
    <location>
        <begin position="79"/>
        <end position="139"/>
    </location>
</feature>
<feature type="region of interest" description="Disordered" evidence="1">
    <location>
        <begin position="24"/>
        <end position="45"/>
    </location>
</feature>
<keyword evidence="4" id="KW-1185">Reference proteome</keyword>
<protein>
    <submittedName>
        <fullName evidence="3">Uncharacterized protein</fullName>
    </submittedName>
</protein>
<accession>A0A448ZNJ7</accession>
<dbReference type="AlphaFoldDB" id="A0A448ZNJ7"/>